<evidence type="ECO:0008006" key="3">
    <source>
        <dbReference type="Google" id="ProtNLM"/>
    </source>
</evidence>
<dbReference type="KEGG" id="hat:RC74_02830"/>
<gene>
    <name evidence="1" type="ORF">RC74_02830</name>
</gene>
<keyword evidence="2" id="KW-1185">Reference proteome</keyword>
<dbReference type="OrthoDB" id="7859745at2"/>
<protein>
    <recommendedName>
        <fullName evidence="3">Lipoprotein</fullName>
    </recommendedName>
</protein>
<organism evidence="1 2">
    <name type="scientific">Falsihalocynthiibacter arcticus</name>
    <dbReference type="NCBI Taxonomy" id="1579316"/>
    <lineage>
        <taxon>Bacteria</taxon>
        <taxon>Pseudomonadati</taxon>
        <taxon>Pseudomonadota</taxon>
        <taxon>Alphaproteobacteria</taxon>
        <taxon>Rhodobacterales</taxon>
        <taxon>Roseobacteraceae</taxon>
        <taxon>Falsihalocynthiibacter</taxon>
    </lineage>
</organism>
<proteinExistence type="predicted"/>
<sequence length="97" mass="9965">MALKGFTLVAAVAVAVSACTPKTDQSVDRFIDSGSLASKVKWGVYVDPDGCDTWIADDGIEGYAVARLEPRTGARVCSGVLPVGEAAGHNGGRSDPI</sequence>
<name>A0A126UWB6_9RHOB</name>
<evidence type="ECO:0000313" key="1">
    <source>
        <dbReference type="EMBL" id="AML50340.1"/>
    </source>
</evidence>
<dbReference type="Proteomes" id="UP000070371">
    <property type="component" value="Chromosome"/>
</dbReference>
<dbReference type="EMBL" id="CP014327">
    <property type="protein sequence ID" value="AML50340.1"/>
    <property type="molecule type" value="Genomic_DNA"/>
</dbReference>
<evidence type="ECO:0000313" key="2">
    <source>
        <dbReference type="Proteomes" id="UP000070371"/>
    </source>
</evidence>
<dbReference type="STRING" id="1579316.RC74_02830"/>
<dbReference type="PROSITE" id="PS51257">
    <property type="entry name" value="PROKAR_LIPOPROTEIN"/>
    <property type="match status" value="1"/>
</dbReference>
<accession>A0A126UWB6</accession>
<dbReference type="AlphaFoldDB" id="A0A126UWB6"/>
<reference evidence="1 2" key="1">
    <citation type="submission" date="2016-02" db="EMBL/GenBank/DDBJ databases">
        <title>Complete genome sequence of Halocynthiibacter arcticus PAMC 20958t from arctic marine sediment.</title>
        <authorList>
            <person name="Lee Y.M."/>
            <person name="Baek K."/>
            <person name="Lee H.K."/>
            <person name="Shin S.C."/>
        </authorList>
    </citation>
    <scope>NUCLEOTIDE SEQUENCE [LARGE SCALE GENOMIC DNA]</scope>
    <source>
        <strain evidence="1">PAMC 20958</strain>
    </source>
</reference>
<dbReference type="RefSeq" id="WP_039001551.1">
    <property type="nucleotide sequence ID" value="NZ_CP014327.1"/>
</dbReference>